<evidence type="ECO:0000256" key="1">
    <source>
        <dbReference type="SAM" id="MobiDB-lite"/>
    </source>
</evidence>
<keyword evidence="3" id="KW-1185">Reference proteome</keyword>
<dbReference type="EMBL" id="JAMZMM010000310">
    <property type="protein sequence ID" value="MCP2731306.1"/>
    <property type="molecule type" value="Genomic_DNA"/>
</dbReference>
<evidence type="ECO:0000313" key="2">
    <source>
        <dbReference type="EMBL" id="MCP2731306.1"/>
    </source>
</evidence>
<accession>A0AAE3GV91</accession>
<organism evidence="2 3">
    <name type="scientific">Limnofasciculus baicalensis BBK-W-15</name>
    <dbReference type="NCBI Taxonomy" id="2699891"/>
    <lineage>
        <taxon>Bacteria</taxon>
        <taxon>Bacillati</taxon>
        <taxon>Cyanobacteriota</taxon>
        <taxon>Cyanophyceae</taxon>
        <taxon>Coleofasciculales</taxon>
        <taxon>Coleofasciculaceae</taxon>
        <taxon>Limnofasciculus</taxon>
        <taxon>Limnofasciculus baicalensis</taxon>
    </lineage>
</organism>
<evidence type="ECO:0008006" key="4">
    <source>
        <dbReference type="Google" id="ProtNLM"/>
    </source>
</evidence>
<feature type="non-terminal residue" evidence="2">
    <location>
        <position position="1"/>
    </location>
</feature>
<name>A0AAE3GV91_9CYAN</name>
<dbReference type="Gene3D" id="2.60.40.10">
    <property type="entry name" value="Immunoglobulins"/>
    <property type="match status" value="1"/>
</dbReference>
<evidence type="ECO:0000313" key="3">
    <source>
        <dbReference type="Proteomes" id="UP001204953"/>
    </source>
</evidence>
<reference evidence="2" key="1">
    <citation type="submission" date="2022-06" db="EMBL/GenBank/DDBJ databases">
        <title>New cyanobacteria of genus Symplocastrum in benthos of Lake Baikal.</title>
        <authorList>
            <person name="Sorokovikova E."/>
            <person name="Tikhonova I."/>
            <person name="Krasnopeev A."/>
            <person name="Evseev P."/>
            <person name="Gladkikh A."/>
            <person name="Belykh O."/>
        </authorList>
    </citation>
    <scope>NUCLEOTIDE SEQUENCE</scope>
    <source>
        <strain evidence="2">BBK-W-15</strain>
    </source>
</reference>
<dbReference type="InterPro" id="IPR013783">
    <property type="entry name" value="Ig-like_fold"/>
</dbReference>
<proteinExistence type="predicted"/>
<sequence>SQVTESGKISDNNSVTNEPLLPAVNISEGKNNSTPIAGINLAPDEVRILSPQTGTTGEKTTNLIVQYNINSQVEVKVNNKSIEAGIPTQIQRDEQQGIITQVWYNIPLGKGDNRISVSAGNGTPVIVGLKVKQTANQISIKPLGDPRVTADGRSTINIEGEITNENGELIKEDALVTLTAAAGKFVGADEDEDRLGFQVIAREGKFTAKLQSGLEAQKVRIRAAVEMMGERLEVRGESENPNNPNPKSPLQESLEAFTQIEFVTYLRPSIATGVIDFRIGARGTNFWGSRRDFLLPDNEDGTAVDLRGSAFAQGRVGEWLFTGAYNSSRPLNENCNGETQLFQSPQFCDQQYYTYGDSSTVDYLTPSKDSVYIRLERTSRVEGAEPDYIMWGDYNTTELARGSQEFTATSRALHGFKGNYNLGNLQVTALYSPDVQGFQRDAIAPDGTSGYYFLSRRIVFAGSENVYLETEEINRPGTVIERKALSRGPDYEIDYDRGTILFRKPIRQTEFDLFGNTLVRKIVVTYQYEGNDTGDTNIYAGRLQYNLSQKFDRESWLASSYWREDQGNQNFELYGADFLVPLGKNGRIVGEYAHSTNESAFAGLVTGEAYRFELNGNIGSSINGRAYYRSVDEGFANNATTSFTPGQTRYGANLITKLGENTSFQAGFDREINFGTAPQLLNQSELFDLFSPNNIFNTGVEAKPGSRVDNSLTTIRGGIFQKIGAGSLSLEYVNRARQDRIGDTFEGSNGQFVSRLNVPITQSLMFRAQNELGLDNSDALNPNRTTLGLDWAVAPGMTLRLAHQFFDGGLLGENAITSLDTIMERRIGENTSLTSRYSIVGANGGMIGQGAVGLNHHWQIAKGLRVDLGYERILHNILGETAAGPRFLQPYAVGQSASSLALADGESYNVGIEYSPSQNFQASARFERHTGGNGNNTVITAGAAGKITPALTALVRFQQASSANQLLEGLEDTQNLKVGLAYRDPFNDSFNALLRYEYRKNPSAIPQTLLFGSGTGSNDHVLSFEAIYAPDWRWEFYGKYAMRQSTTDLAQNFSNTSMVYLTQLRARYRLGYRMDLALEGRWIGQPSADFHETGFAVESGLYITPDLRLGLGYSFGSVDDEDFTGYRSNGGWYLNLTLKVNELWNGFGRQRVTPPQQREAEVKAVGETIPTTTNTDTNTVSR</sequence>
<feature type="region of interest" description="Disordered" evidence="1">
    <location>
        <begin position="1"/>
        <end position="29"/>
    </location>
</feature>
<dbReference type="RefSeq" id="WP_254014047.1">
    <property type="nucleotide sequence ID" value="NZ_JAMZMM010000310.1"/>
</dbReference>
<dbReference type="SUPFAM" id="SSF56935">
    <property type="entry name" value="Porins"/>
    <property type="match status" value="1"/>
</dbReference>
<dbReference type="Proteomes" id="UP001204953">
    <property type="component" value="Unassembled WGS sequence"/>
</dbReference>
<protein>
    <recommendedName>
        <fullName evidence="4">TonB-dependent receptor</fullName>
    </recommendedName>
</protein>
<gene>
    <name evidence="2" type="ORF">NJ959_23045</name>
</gene>
<dbReference type="AlphaFoldDB" id="A0AAE3GV91"/>
<comment type="caution">
    <text evidence="2">The sequence shown here is derived from an EMBL/GenBank/DDBJ whole genome shotgun (WGS) entry which is preliminary data.</text>
</comment>
<feature type="compositionally biased region" description="Polar residues" evidence="1">
    <location>
        <begin position="1"/>
        <end position="17"/>
    </location>
</feature>